<reference evidence="3" key="1">
    <citation type="submission" date="2022-10" db="EMBL/GenBank/DDBJ databases">
        <title>The complete genomes of actinobacterial strains from the NBC collection.</title>
        <authorList>
            <person name="Joergensen T.S."/>
            <person name="Alvarez Arevalo M."/>
            <person name="Sterndorff E.B."/>
            <person name="Faurdal D."/>
            <person name="Vuksanovic O."/>
            <person name="Mourched A.-S."/>
            <person name="Charusanti P."/>
            <person name="Shaw S."/>
            <person name="Blin K."/>
            <person name="Weber T."/>
        </authorList>
    </citation>
    <scope>NUCLEOTIDE SEQUENCE</scope>
    <source>
        <strain evidence="3">NBC_00668</strain>
    </source>
</reference>
<evidence type="ECO:0000256" key="1">
    <source>
        <dbReference type="ARBA" id="ARBA00022801"/>
    </source>
</evidence>
<organism evidence="3 4">
    <name type="scientific">Streptomyces melanogenes</name>
    <dbReference type="NCBI Taxonomy" id="67326"/>
    <lineage>
        <taxon>Bacteria</taxon>
        <taxon>Bacillati</taxon>
        <taxon>Actinomycetota</taxon>
        <taxon>Actinomycetes</taxon>
        <taxon>Kitasatosporales</taxon>
        <taxon>Streptomycetaceae</taxon>
        <taxon>Streptomyces</taxon>
    </lineage>
</organism>
<dbReference type="Proteomes" id="UP001432060">
    <property type="component" value="Chromosome"/>
</dbReference>
<dbReference type="CDD" id="cd05829">
    <property type="entry name" value="Sortase_F"/>
    <property type="match status" value="1"/>
</dbReference>
<dbReference type="InterPro" id="IPR023365">
    <property type="entry name" value="Sortase_dom-sf"/>
</dbReference>
<proteinExistence type="predicted"/>
<gene>
    <name evidence="3" type="ORF">OG515_13515</name>
</gene>
<dbReference type="EMBL" id="CP109019">
    <property type="protein sequence ID" value="WUT83150.1"/>
    <property type="molecule type" value="Genomic_DNA"/>
</dbReference>
<dbReference type="Gene3D" id="2.40.260.10">
    <property type="entry name" value="Sortase"/>
    <property type="match status" value="1"/>
</dbReference>
<dbReference type="SUPFAM" id="SSF63817">
    <property type="entry name" value="Sortase"/>
    <property type="match status" value="1"/>
</dbReference>
<sequence length="238" mass="24731">MSARSAQSLRDAQAARRRNGWLLCIAVCVGVWLLRQGTETTEPPQPSRAESFTSTESFTGAASSAPAPPHARVGESRTGGALAGAALAPSEPVRVRIPAIRVDAPVMRLGLARDGSLEVPPPGRSGSAGWFKDGTAPGADGTAVLAGHVDDARGPAVFYALGALKKGGRIEVARADRRTAVFTVDAVEVYPNDAFPDRRVYGPAGRPELRVITCGGGFSEKSGYRGNVVVFAHLTGTA</sequence>
<dbReference type="Pfam" id="PF04203">
    <property type="entry name" value="Sortase"/>
    <property type="match status" value="1"/>
</dbReference>
<dbReference type="RefSeq" id="WP_329398603.1">
    <property type="nucleotide sequence ID" value="NZ_CP109019.1"/>
</dbReference>
<keyword evidence="1" id="KW-0378">Hydrolase</keyword>
<feature type="compositionally biased region" description="Polar residues" evidence="2">
    <location>
        <begin position="39"/>
        <end position="60"/>
    </location>
</feature>
<dbReference type="InterPro" id="IPR042001">
    <property type="entry name" value="Sortase_F"/>
</dbReference>
<evidence type="ECO:0000313" key="3">
    <source>
        <dbReference type="EMBL" id="WUT83150.1"/>
    </source>
</evidence>
<accession>A0ABZ1XK92</accession>
<feature type="region of interest" description="Disordered" evidence="2">
    <location>
        <begin position="39"/>
        <end position="78"/>
    </location>
</feature>
<name>A0ABZ1XK92_9ACTN</name>
<evidence type="ECO:0000256" key="2">
    <source>
        <dbReference type="SAM" id="MobiDB-lite"/>
    </source>
</evidence>
<dbReference type="NCBIfam" id="NF033748">
    <property type="entry name" value="class_F_sortase"/>
    <property type="match status" value="1"/>
</dbReference>
<evidence type="ECO:0000313" key="4">
    <source>
        <dbReference type="Proteomes" id="UP001432060"/>
    </source>
</evidence>
<protein>
    <submittedName>
        <fullName evidence="3">Class F sortase</fullName>
    </submittedName>
</protein>
<keyword evidence="4" id="KW-1185">Reference proteome</keyword>
<dbReference type="InterPro" id="IPR005754">
    <property type="entry name" value="Sortase"/>
</dbReference>